<dbReference type="RefSeq" id="WP_158952339.1">
    <property type="nucleotide sequence ID" value="NZ_CP046914.1"/>
</dbReference>
<dbReference type="Proteomes" id="UP000433577">
    <property type="component" value="Chromosome 2"/>
</dbReference>
<protein>
    <recommendedName>
        <fullName evidence="1">2-hydroxychromene-2-carboxylate isomerase</fullName>
        <ecNumber evidence="1">5.99.1.4</ecNumber>
    </recommendedName>
</protein>
<dbReference type="Gene3D" id="3.40.30.10">
    <property type="entry name" value="Glutaredoxin"/>
    <property type="match status" value="1"/>
</dbReference>
<organism evidence="4 5">
    <name type="scientific">Paraburkholderia acidisoli</name>
    <dbReference type="NCBI Taxonomy" id="2571748"/>
    <lineage>
        <taxon>Bacteria</taxon>
        <taxon>Pseudomonadati</taxon>
        <taxon>Pseudomonadota</taxon>
        <taxon>Betaproteobacteria</taxon>
        <taxon>Burkholderiales</taxon>
        <taxon>Burkholderiaceae</taxon>
        <taxon>Paraburkholderia</taxon>
    </lineage>
</organism>
<feature type="active site" description="Nucleophile" evidence="2">
    <location>
        <position position="15"/>
    </location>
</feature>
<dbReference type="GO" id="GO:0004364">
    <property type="term" value="F:glutathione transferase activity"/>
    <property type="evidence" value="ECO:0007669"/>
    <property type="project" value="TreeGrafter"/>
</dbReference>
<dbReference type="GO" id="GO:1901170">
    <property type="term" value="P:naphthalene catabolic process"/>
    <property type="evidence" value="ECO:0007669"/>
    <property type="project" value="InterPro"/>
</dbReference>
<dbReference type="PANTHER" id="PTHR42943:SF2">
    <property type="entry name" value="GLUTATHIONE S-TRANSFERASE KAPPA 1"/>
    <property type="match status" value="1"/>
</dbReference>
<comment type="similarity">
    <text evidence="1">Belongs to the GST superfamily. NadH family.</text>
</comment>
<keyword evidence="1 4" id="KW-0413">Isomerase</keyword>
<dbReference type="GO" id="GO:0006749">
    <property type="term" value="P:glutathione metabolic process"/>
    <property type="evidence" value="ECO:0007669"/>
    <property type="project" value="TreeGrafter"/>
</dbReference>
<proteinExistence type="inferred from homology"/>
<accession>A0A7Z2GKA7</accession>
<dbReference type="InterPro" id="IPR001853">
    <property type="entry name" value="DSBA-like_thioredoxin_dom"/>
</dbReference>
<evidence type="ECO:0000313" key="5">
    <source>
        <dbReference type="Proteomes" id="UP000433577"/>
    </source>
</evidence>
<reference evidence="4 5" key="1">
    <citation type="submission" date="2019-12" db="EMBL/GenBank/DDBJ databases">
        <title>Paraburkholderia acidiphila 7Q-K02 sp. nov and Paraburkholderia acidisoli DHF22 sp. nov., two strains isolated from forest soil.</title>
        <authorList>
            <person name="Gao Z."/>
            <person name="Qiu L."/>
        </authorList>
    </citation>
    <scope>NUCLEOTIDE SEQUENCE [LARGE SCALE GENOMIC DNA]</scope>
    <source>
        <strain evidence="4 5">DHF22</strain>
    </source>
</reference>
<dbReference type="CDD" id="cd03022">
    <property type="entry name" value="DsbA_HCCA_Iso"/>
    <property type="match status" value="1"/>
</dbReference>
<gene>
    <name evidence="4" type="ORF">FAZ98_16235</name>
</gene>
<dbReference type="KEGG" id="pacs:FAZ98_16235"/>
<dbReference type="OrthoDB" id="8560325at2"/>
<feature type="domain" description="DSBA-like thioredoxin" evidence="3">
    <location>
        <begin position="7"/>
        <end position="197"/>
    </location>
</feature>
<dbReference type="AlphaFoldDB" id="A0A7Z2GKA7"/>
<dbReference type="GO" id="GO:0018845">
    <property type="term" value="F:2-hydroxychromene-2-carboxylate isomerase activity"/>
    <property type="evidence" value="ECO:0007669"/>
    <property type="project" value="UniProtKB-UniRule"/>
</dbReference>
<keyword evidence="5" id="KW-1185">Reference proteome</keyword>
<dbReference type="GO" id="GO:0004602">
    <property type="term" value="F:glutathione peroxidase activity"/>
    <property type="evidence" value="ECO:0007669"/>
    <property type="project" value="TreeGrafter"/>
</dbReference>
<dbReference type="InterPro" id="IPR036249">
    <property type="entry name" value="Thioredoxin-like_sf"/>
</dbReference>
<sequence length="204" mass="22858">MTTSHDIDFYFDFISPFGYFASLRIDALAARYERRVRWRPVLIGVTVMKIMGSRALIDIPLKGDYIVREAERHRRRHGLTLARGLRETPMNPLPAMRAFAWLGEAWPEHAAPFARACFDAYWRLGRDLSVPEEIALAARSAGLPETVLAALPAACTDGAPLRRQVDEAVSRGVFGSPYFLVDDEPFFGVTSMETLEAWLAAGGW</sequence>
<dbReference type="InterPro" id="IPR044087">
    <property type="entry name" value="NahD-like"/>
</dbReference>
<evidence type="ECO:0000256" key="2">
    <source>
        <dbReference type="PIRSR" id="PIRSR006386-1"/>
    </source>
</evidence>
<evidence type="ECO:0000259" key="3">
    <source>
        <dbReference type="Pfam" id="PF01323"/>
    </source>
</evidence>
<dbReference type="EC" id="5.99.1.4" evidence="1"/>
<dbReference type="PIRSF" id="PIRSF006386">
    <property type="entry name" value="HCCAis_GSTk"/>
    <property type="match status" value="1"/>
</dbReference>
<dbReference type="EMBL" id="CP046914">
    <property type="protein sequence ID" value="QGZ63346.1"/>
    <property type="molecule type" value="Genomic_DNA"/>
</dbReference>
<dbReference type="InterPro" id="IPR014440">
    <property type="entry name" value="HCCAis_GSTk"/>
</dbReference>
<evidence type="ECO:0000256" key="1">
    <source>
        <dbReference type="PIRNR" id="PIRNR006386"/>
    </source>
</evidence>
<name>A0A7Z2GKA7_9BURK</name>
<dbReference type="SUPFAM" id="SSF52833">
    <property type="entry name" value="Thioredoxin-like"/>
    <property type="match status" value="1"/>
</dbReference>
<dbReference type="Pfam" id="PF01323">
    <property type="entry name" value="DSBA"/>
    <property type="match status" value="1"/>
</dbReference>
<comment type="catalytic activity">
    <reaction evidence="1">
        <text>2-hydroxychromene-2-carboxylate = (3E)-4-(2-hydroxyphenyl)-2-oxobut-3-enoate</text>
        <dbReference type="Rhea" id="RHEA:27401"/>
        <dbReference type="ChEBI" id="CHEBI:59350"/>
        <dbReference type="ChEBI" id="CHEBI:59353"/>
        <dbReference type="EC" id="5.99.1.4"/>
    </reaction>
</comment>
<dbReference type="InterPro" id="IPR051924">
    <property type="entry name" value="GST_Kappa/NadH"/>
</dbReference>
<evidence type="ECO:0000313" key="4">
    <source>
        <dbReference type="EMBL" id="QGZ63346.1"/>
    </source>
</evidence>
<dbReference type="PANTHER" id="PTHR42943">
    <property type="entry name" value="GLUTATHIONE S-TRANSFERASE KAPPA"/>
    <property type="match status" value="1"/>
</dbReference>